<evidence type="ECO:0000256" key="1">
    <source>
        <dbReference type="ARBA" id="ARBA00022723"/>
    </source>
</evidence>
<keyword evidence="3" id="KW-0862">Zinc</keyword>
<name>A0ABR1JIF3_9AGAR</name>
<feature type="region of interest" description="Disordered" evidence="5">
    <location>
        <begin position="99"/>
        <end position="125"/>
    </location>
</feature>
<dbReference type="PANTHER" id="PTHR23235">
    <property type="entry name" value="KRUEPPEL-LIKE TRANSCRIPTION FACTOR"/>
    <property type="match status" value="1"/>
</dbReference>
<feature type="compositionally biased region" description="Low complexity" evidence="5">
    <location>
        <begin position="345"/>
        <end position="364"/>
    </location>
</feature>
<dbReference type="PROSITE" id="PS50157">
    <property type="entry name" value="ZINC_FINGER_C2H2_2"/>
    <property type="match status" value="2"/>
</dbReference>
<feature type="region of interest" description="Disordered" evidence="5">
    <location>
        <begin position="421"/>
        <end position="456"/>
    </location>
</feature>
<keyword evidence="8" id="KW-1185">Reference proteome</keyword>
<organism evidence="7 8">
    <name type="scientific">Marasmiellus scandens</name>
    <dbReference type="NCBI Taxonomy" id="2682957"/>
    <lineage>
        <taxon>Eukaryota</taxon>
        <taxon>Fungi</taxon>
        <taxon>Dikarya</taxon>
        <taxon>Basidiomycota</taxon>
        <taxon>Agaricomycotina</taxon>
        <taxon>Agaricomycetes</taxon>
        <taxon>Agaricomycetidae</taxon>
        <taxon>Agaricales</taxon>
        <taxon>Marasmiineae</taxon>
        <taxon>Omphalotaceae</taxon>
        <taxon>Marasmiellus</taxon>
    </lineage>
</organism>
<dbReference type="SUPFAM" id="SSF57667">
    <property type="entry name" value="beta-beta-alpha zinc fingers"/>
    <property type="match status" value="1"/>
</dbReference>
<feature type="domain" description="C2H2-type" evidence="6">
    <location>
        <begin position="24"/>
        <end position="54"/>
    </location>
</feature>
<dbReference type="InterPro" id="IPR013087">
    <property type="entry name" value="Znf_C2H2_type"/>
</dbReference>
<dbReference type="PANTHER" id="PTHR23235:SF120">
    <property type="entry name" value="KRUPPEL-LIKE FACTOR 15"/>
    <property type="match status" value="1"/>
</dbReference>
<comment type="caution">
    <text evidence="7">The sequence shown here is derived from an EMBL/GenBank/DDBJ whole genome shotgun (WGS) entry which is preliminary data.</text>
</comment>
<gene>
    <name evidence="7" type="primary">USV1_1</name>
    <name evidence="7" type="ORF">VKT23_009715</name>
</gene>
<feature type="compositionally biased region" description="Low complexity" evidence="5">
    <location>
        <begin position="485"/>
        <end position="510"/>
    </location>
</feature>
<dbReference type="Proteomes" id="UP001498398">
    <property type="component" value="Unassembled WGS sequence"/>
</dbReference>
<accession>A0ABR1JIF3</accession>
<sequence length="601" mass="63799">MAAMVASSPSQLNKRCRPAPPKTFQCRGYGDCKMVFSRSEHLARHIRKHTGERPFACHCSKQFSRLDNLRQHAQTVHADKQDANERMMRELTTLHAAMAAASKAGSGRGRRSSSNNNSASSMMPVKREPSMYEGFQDPASTLWQMPEDNDVDMPSSESPTGAHSPDHHSFRPDSTNNFDLGQSFLDSKPTQSFREQSNNIIGLGADQSFRSSPTPSTRTGTGRTPSPPHSSSQATSPTSSAPSQLYPRSADPSPYNNQSFPPSSRVIALPQSQQHPQLQHGYNNNTTYSQLSANPQASIDDDRDFFDKFDFGDRPLSSSGAGWREIQGYANAVVAAAAASASDSADSSSPFSFNAPTGGPSSTHGHGHGSGSGSTGYGTSGLDYGFVGGHGRRSSEAAAYEYGTTEPRPHSRRFTVLELCGGQGASSAPGQEAPRISGSFRQKGQGYVESSRGSRSELFARVNKAAERANVESAAAEASFALYSTGSPQSSRSSQSTHSTPSPTLSSPYSFHHHHHHQGHGFGFTEHGHGPRSLYASYGPPAATSEYYGRTFNYGAPSPTSVAPPPNTFSLNLGGGAGYPATATAAAAASGYPFGFGSSSS</sequence>
<protein>
    <submittedName>
        <fullName evidence="7">Up in starvation</fullName>
    </submittedName>
</protein>
<evidence type="ECO:0000256" key="4">
    <source>
        <dbReference type="PROSITE-ProRule" id="PRU00042"/>
    </source>
</evidence>
<evidence type="ECO:0000313" key="8">
    <source>
        <dbReference type="Proteomes" id="UP001498398"/>
    </source>
</evidence>
<keyword evidence="2 4" id="KW-0863">Zinc-finger</keyword>
<reference evidence="7 8" key="1">
    <citation type="submission" date="2024-01" db="EMBL/GenBank/DDBJ databases">
        <title>A draft genome for the cacao thread blight pathogen Marasmiellus scandens.</title>
        <authorList>
            <person name="Baruah I.K."/>
            <person name="Leung J."/>
            <person name="Bukari Y."/>
            <person name="Amoako-Attah I."/>
            <person name="Meinhardt L.W."/>
            <person name="Bailey B.A."/>
            <person name="Cohen S.P."/>
        </authorList>
    </citation>
    <scope>NUCLEOTIDE SEQUENCE [LARGE SCALE GENOMIC DNA]</scope>
    <source>
        <strain evidence="7 8">GH-19</strain>
    </source>
</reference>
<feature type="domain" description="C2H2-type" evidence="6">
    <location>
        <begin position="55"/>
        <end position="82"/>
    </location>
</feature>
<evidence type="ECO:0000256" key="5">
    <source>
        <dbReference type="SAM" id="MobiDB-lite"/>
    </source>
</evidence>
<evidence type="ECO:0000313" key="7">
    <source>
        <dbReference type="EMBL" id="KAK7458715.1"/>
    </source>
</evidence>
<feature type="region of interest" description="Disordered" evidence="5">
    <location>
        <begin position="141"/>
        <end position="299"/>
    </location>
</feature>
<feature type="region of interest" description="Disordered" evidence="5">
    <location>
        <begin position="485"/>
        <end position="528"/>
    </location>
</feature>
<dbReference type="Gene3D" id="3.30.160.60">
    <property type="entry name" value="Classic Zinc Finger"/>
    <property type="match status" value="2"/>
</dbReference>
<dbReference type="EMBL" id="JBANRG010000017">
    <property type="protein sequence ID" value="KAK7458715.1"/>
    <property type="molecule type" value="Genomic_DNA"/>
</dbReference>
<keyword evidence="1" id="KW-0479">Metal-binding</keyword>
<feature type="compositionally biased region" description="Polar residues" evidence="5">
    <location>
        <begin position="281"/>
        <end position="297"/>
    </location>
</feature>
<evidence type="ECO:0000256" key="2">
    <source>
        <dbReference type="ARBA" id="ARBA00022771"/>
    </source>
</evidence>
<evidence type="ECO:0000256" key="3">
    <source>
        <dbReference type="ARBA" id="ARBA00022833"/>
    </source>
</evidence>
<evidence type="ECO:0000259" key="6">
    <source>
        <dbReference type="PROSITE" id="PS50157"/>
    </source>
</evidence>
<feature type="region of interest" description="Disordered" evidence="5">
    <location>
        <begin position="345"/>
        <end position="376"/>
    </location>
</feature>
<dbReference type="SMART" id="SM00355">
    <property type="entry name" value="ZnF_C2H2"/>
    <property type="match status" value="2"/>
</dbReference>
<feature type="compositionally biased region" description="Low complexity" evidence="5">
    <location>
        <begin position="112"/>
        <end position="123"/>
    </location>
</feature>
<proteinExistence type="predicted"/>
<feature type="compositionally biased region" description="Low complexity" evidence="5">
    <location>
        <begin position="269"/>
        <end position="280"/>
    </location>
</feature>
<dbReference type="InterPro" id="IPR036236">
    <property type="entry name" value="Znf_C2H2_sf"/>
</dbReference>
<feature type="compositionally biased region" description="Polar residues" evidence="5">
    <location>
        <begin position="172"/>
        <end position="200"/>
    </location>
</feature>
<feature type="compositionally biased region" description="Low complexity" evidence="5">
    <location>
        <begin position="210"/>
        <end position="244"/>
    </location>
</feature>